<dbReference type="Gene3D" id="3.40.50.1820">
    <property type="entry name" value="alpha/beta hydrolase"/>
    <property type="match status" value="1"/>
</dbReference>
<proteinExistence type="predicted"/>
<dbReference type="PANTHER" id="PTHR43689">
    <property type="entry name" value="HYDROLASE"/>
    <property type="match status" value="1"/>
</dbReference>
<organism evidence="2 3">
    <name type="scientific">Acinetobacter colistiniresistens</name>
    <dbReference type="NCBI Taxonomy" id="280145"/>
    <lineage>
        <taxon>Bacteria</taxon>
        <taxon>Pseudomonadati</taxon>
        <taxon>Pseudomonadota</taxon>
        <taxon>Gammaproteobacteria</taxon>
        <taxon>Moraxellales</taxon>
        <taxon>Moraxellaceae</taxon>
        <taxon>Acinetobacter</taxon>
    </lineage>
</organism>
<dbReference type="InterPro" id="IPR000073">
    <property type="entry name" value="AB_hydrolase_1"/>
</dbReference>
<reference evidence="2 3" key="1">
    <citation type="submission" date="2013-02" db="EMBL/GenBank/DDBJ databases">
        <title>The Genome Sequence of Acinetobacter sp. NIPH 1859.</title>
        <authorList>
            <consortium name="The Broad Institute Genome Sequencing Platform"/>
            <consortium name="The Broad Institute Genome Sequencing Center for Infectious Disease"/>
            <person name="Cerqueira G."/>
            <person name="Feldgarden M."/>
            <person name="Courvalin P."/>
            <person name="Perichon B."/>
            <person name="Grillot-Courvalin C."/>
            <person name="Clermont D."/>
            <person name="Rocha E."/>
            <person name="Yoon E.-J."/>
            <person name="Nemec A."/>
            <person name="Walker B."/>
            <person name="Young S.K."/>
            <person name="Zeng Q."/>
            <person name="Gargeya S."/>
            <person name="Fitzgerald M."/>
            <person name="Haas B."/>
            <person name="Abouelleil A."/>
            <person name="Alvarado L."/>
            <person name="Arachchi H.M."/>
            <person name="Berlin A.M."/>
            <person name="Chapman S.B."/>
            <person name="Dewar J."/>
            <person name="Goldberg J."/>
            <person name="Griggs A."/>
            <person name="Gujja S."/>
            <person name="Hansen M."/>
            <person name="Howarth C."/>
            <person name="Imamovic A."/>
            <person name="Larimer J."/>
            <person name="McCowan C."/>
            <person name="Murphy C."/>
            <person name="Neiman D."/>
            <person name="Pearson M."/>
            <person name="Priest M."/>
            <person name="Roberts A."/>
            <person name="Saif S."/>
            <person name="Shea T."/>
            <person name="Sisk P."/>
            <person name="Sykes S."/>
            <person name="Wortman J."/>
            <person name="Nusbaum C."/>
            <person name="Birren B."/>
        </authorList>
    </citation>
    <scope>NUCLEOTIDE SEQUENCE [LARGE SCALE GENOMIC DNA]</scope>
    <source>
        <strain evidence="2 3">NIPH 1859</strain>
    </source>
</reference>
<dbReference type="PRINTS" id="PR00111">
    <property type="entry name" value="ABHYDROLASE"/>
</dbReference>
<dbReference type="PATRIC" id="fig|1217695.3.peg.2805"/>
<sequence length="359" mass="40111">MNTIQYVNSVSLVRQYIQKLGAGILMMCAVSSSFAKEIKTGDSAMTYQNQIAWQQIEQFLPQQFHIAKDQLPKEEWWAWQGNNIHLDTYRNPNAKIKVILFHGVGTNGRQMSMILGKPLADRGYETIAIDMPGYGMTQVGKGNLIRYEDWVQAGSDLIDLELAKDNRPIVLYGLSAGGMLTYHVAAKNKKVKAIVGMTFLDTSNQVVKDTVASNLFMSRVGTPLAHWTAKTPLASMRFPMSWASKMSTLVNNKAALKVFMKDKTSAGNAVSLAFLDTYIHYKPEVAAEDFDVSPILLTQPAQDRWTPLDLSTPFLSRIHKVPVKTVMLENAGHYPLEQPGLSQMVDAIDQFYQSTVNKK</sequence>
<dbReference type="AlphaFoldDB" id="N9R4X2"/>
<dbReference type="PANTHER" id="PTHR43689:SF8">
    <property type="entry name" value="ALPHA_BETA-HYDROLASES SUPERFAMILY PROTEIN"/>
    <property type="match status" value="1"/>
</dbReference>
<name>N9R4X2_9GAMM</name>
<accession>N9R4X2</accession>
<dbReference type="EMBL" id="APRZ01000017">
    <property type="protein sequence ID" value="ENX34207.1"/>
    <property type="molecule type" value="Genomic_DNA"/>
</dbReference>
<dbReference type="HOGENOM" id="CLU_076356_0_0_6"/>
<evidence type="ECO:0000259" key="1">
    <source>
        <dbReference type="Pfam" id="PF12697"/>
    </source>
</evidence>
<evidence type="ECO:0000313" key="3">
    <source>
        <dbReference type="Proteomes" id="UP000013009"/>
    </source>
</evidence>
<feature type="domain" description="AB hydrolase-1" evidence="1">
    <location>
        <begin position="98"/>
        <end position="339"/>
    </location>
</feature>
<evidence type="ECO:0000313" key="2">
    <source>
        <dbReference type="EMBL" id="ENX34207.1"/>
    </source>
</evidence>
<dbReference type="InterPro" id="IPR029058">
    <property type="entry name" value="AB_hydrolase_fold"/>
</dbReference>
<comment type="caution">
    <text evidence="2">The sequence shown here is derived from an EMBL/GenBank/DDBJ whole genome shotgun (WGS) entry which is preliminary data.</text>
</comment>
<dbReference type="RefSeq" id="WP_005275414.1">
    <property type="nucleotide sequence ID" value="NZ_KB850195.1"/>
</dbReference>
<gene>
    <name evidence="2" type="ORF">F889_02871</name>
</gene>
<keyword evidence="3" id="KW-1185">Reference proteome</keyword>
<dbReference type="Proteomes" id="UP000013009">
    <property type="component" value="Unassembled WGS sequence"/>
</dbReference>
<protein>
    <recommendedName>
        <fullName evidence="1">AB hydrolase-1 domain-containing protein</fullName>
    </recommendedName>
</protein>
<dbReference type="Pfam" id="PF12697">
    <property type="entry name" value="Abhydrolase_6"/>
    <property type="match status" value="1"/>
</dbReference>
<dbReference type="SUPFAM" id="SSF53474">
    <property type="entry name" value="alpha/beta-Hydrolases"/>
    <property type="match status" value="1"/>
</dbReference>